<gene>
    <name evidence="2" type="ORF">IFT38_18010</name>
</gene>
<organism evidence="2 3">
    <name type="scientific">Pseudomonas coleopterorum</name>
    <dbReference type="NCBI Taxonomy" id="1605838"/>
    <lineage>
        <taxon>Bacteria</taxon>
        <taxon>Pseudomonadati</taxon>
        <taxon>Pseudomonadota</taxon>
        <taxon>Gammaproteobacteria</taxon>
        <taxon>Pseudomonadales</taxon>
        <taxon>Pseudomonadaceae</taxon>
        <taxon>Pseudomonas</taxon>
    </lineage>
</organism>
<dbReference type="RefSeq" id="WP_192068838.1">
    <property type="nucleotide sequence ID" value="NZ_JACYWY010000004.1"/>
</dbReference>
<keyword evidence="1" id="KW-0732">Signal</keyword>
<feature type="chain" id="PRO_5046501305" evidence="1">
    <location>
        <begin position="23"/>
        <end position="216"/>
    </location>
</feature>
<proteinExistence type="predicted"/>
<dbReference type="Proteomes" id="UP000620025">
    <property type="component" value="Unassembled WGS sequence"/>
</dbReference>
<reference evidence="2 3" key="1">
    <citation type="journal article" date="2020" name="FEMS Microbiol. Ecol.">
        <title>Temporal dynamics of bacterial communities during seed development and maturation.</title>
        <authorList>
            <person name="Chesneau G."/>
            <person name="Torres-Cortes G."/>
            <person name="Briand M."/>
            <person name="Darrasse A."/>
            <person name="Preveaux A."/>
            <person name="Marais C."/>
            <person name="Jacques M.A."/>
            <person name="Shade A."/>
            <person name="Barret M."/>
        </authorList>
    </citation>
    <scope>NUCLEOTIDE SEQUENCE [LARGE SCALE GENOMIC DNA]</scope>
    <source>
        <strain evidence="2 3">CFBP13599</strain>
    </source>
</reference>
<dbReference type="InterPro" id="IPR010546">
    <property type="entry name" value="DUF1120"/>
</dbReference>
<sequence>MQPTSRTLAAVLALGFAAPAFCASTVDIQVTGTLIPSACTPILSVGTLHFGTVSSADLHPERHTALIEHAPTLTIQCGTPTLYGLRLVDNRAGSAYDSGHAGPLGMGYTAADEPIGAYHLEVDPARSTIDGRRAFLSLGDRTGSLWSTSTAQPTALPTDGSLLGLVDRVGVDTGAVVAQVAQLGIRAHGVIAPARTLTLTDAVPLDGHVTLELVYL</sequence>
<name>A0ABR9C2A0_9PSED</name>
<protein>
    <submittedName>
        <fullName evidence="2">DUF1120 domain-containing protein</fullName>
    </submittedName>
</protein>
<dbReference type="EMBL" id="JACYWZ010000007">
    <property type="protein sequence ID" value="MBD8771441.1"/>
    <property type="molecule type" value="Genomic_DNA"/>
</dbReference>
<evidence type="ECO:0000313" key="3">
    <source>
        <dbReference type="Proteomes" id="UP000620025"/>
    </source>
</evidence>
<evidence type="ECO:0000256" key="1">
    <source>
        <dbReference type="SAM" id="SignalP"/>
    </source>
</evidence>
<comment type="caution">
    <text evidence="2">The sequence shown here is derived from an EMBL/GenBank/DDBJ whole genome shotgun (WGS) entry which is preliminary data.</text>
</comment>
<dbReference type="Pfam" id="PF06551">
    <property type="entry name" value="DUF1120"/>
    <property type="match status" value="1"/>
</dbReference>
<accession>A0ABR9C2A0</accession>
<feature type="signal peptide" evidence="1">
    <location>
        <begin position="1"/>
        <end position="22"/>
    </location>
</feature>
<keyword evidence="3" id="KW-1185">Reference proteome</keyword>
<evidence type="ECO:0000313" key="2">
    <source>
        <dbReference type="EMBL" id="MBD8771441.1"/>
    </source>
</evidence>